<dbReference type="SMR" id="Q7ATH6"/>
<reference evidence="2" key="2">
    <citation type="journal article" date="2014" name="Int. J. Syst. Evol. Microbiol.">
        <title>Complete genome sequence of Corynebacterium casei LMG S-19264T (=DSM 44701T), isolated from a smear-ripened cheese.</title>
        <authorList>
            <consortium name="US DOE Joint Genome Institute (JGI-PGF)"/>
            <person name="Walter F."/>
            <person name="Albersmeier A."/>
            <person name="Kalinowski J."/>
            <person name="Ruckert C."/>
        </authorList>
    </citation>
    <scope>NUCLEOTIDE SEQUENCE</scope>
    <source>
        <strain evidence="2">JCM 4633</strain>
    </source>
</reference>
<evidence type="ECO:0000313" key="1">
    <source>
        <dbReference type="EMBL" id="CAD60520.1"/>
    </source>
</evidence>
<protein>
    <submittedName>
        <fullName evidence="1">Preprocinnamycin</fullName>
    </submittedName>
</protein>
<reference evidence="2" key="3">
    <citation type="submission" date="2020-09" db="EMBL/GenBank/DDBJ databases">
        <authorList>
            <person name="Sun Q."/>
            <person name="Ohkuma M."/>
        </authorList>
    </citation>
    <scope>NUCLEOTIDE SEQUENCE</scope>
    <source>
        <strain evidence="2">JCM 4633</strain>
    </source>
</reference>
<name>Q7ATH6_STRCJ</name>
<proteinExistence type="predicted"/>
<dbReference type="Proteomes" id="UP000646244">
    <property type="component" value="Unassembled WGS sequence"/>
</dbReference>
<accession>Q7ATH6</accession>
<organism evidence="1">
    <name type="scientific">Streptomyces cinnamoneus</name>
    <name type="common">Streptoverticillium cinnamoneum</name>
    <dbReference type="NCBI Taxonomy" id="53446"/>
    <lineage>
        <taxon>Bacteria</taxon>
        <taxon>Bacillati</taxon>
        <taxon>Actinomycetota</taxon>
        <taxon>Actinomycetes</taxon>
        <taxon>Kitasatosporales</taxon>
        <taxon>Streptomycetaceae</taxon>
        <taxon>Streptomyces</taxon>
        <taxon>Streptomyces cinnamoneus group</taxon>
    </lineage>
</organism>
<reference evidence="1" key="1">
    <citation type="journal article" date="2003" name="Proc. Natl. Acad. Sci. U.S.A.">
        <title>Cloning and engineering of the cinnamycin biosynthetic gene cluster from Streptomyces cinnamoneus cinnamoneus DSM 40005.</title>
        <authorList>
            <person name="Widdick D.A."/>
            <person name="Dodd H.M."/>
            <person name="Barraille P."/>
            <person name="White J."/>
            <person name="Stein T.H."/>
            <person name="Chater K.F."/>
            <person name="Gasson M.J."/>
            <person name="Bibb M.J."/>
        </authorList>
    </citation>
    <scope>NUCLEOTIDE SEQUENCE</scope>
    <source>
        <strain evidence="1">Type strain DSM 40005</strain>
    </source>
</reference>
<dbReference type="RefSeq" id="WP_190107705.1">
    <property type="nucleotide sequence ID" value="NZ_BMVB01000001.1"/>
</dbReference>
<dbReference type="EMBL" id="AJ536588">
    <property type="protein sequence ID" value="CAD60520.1"/>
    <property type="molecule type" value="Genomic_DNA"/>
</dbReference>
<dbReference type="Pfam" id="PF19398">
    <property type="entry name" value="DurB-like"/>
    <property type="match status" value="1"/>
</dbReference>
<dbReference type="NCBIfam" id="NF033431">
    <property type="entry name" value="cinnamycin_RiPP"/>
    <property type="match status" value="1"/>
</dbReference>
<dbReference type="AlphaFoldDB" id="Q7ATH6"/>
<evidence type="ECO:0000313" key="2">
    <source>
        <dbReference type="EMBL" id="GHC33596.1"/>
    </source>
</evidence>
<dbReference type="InterPro" id="IPR046016">
    <property type="entry name" value="Dur/DurB-like"/>
</dbReference>
<gene>
    <name evidence="1" type="primary">cinA</name>
    <name evidence="2" type="ORF">GCM10010507_02620</name>
</gene>
<sequence>MTASILQQSVVDADFRAALLENPAAFGASAAALPTPVEAQDQASLDFWTKDIAATEAFACRQSCSFGPFTFVCDGNTK</sequence>
<dbReference type="EMBL" id="BMVB01000001">
    <property type="protein sequence ID" value="GHC33596.1"/>
    <property type="molecule type" value="Genomic_DNA"/>
</dbReference>
<dbReference type="InterPro" id="IPR048275">
    <property type="entry name" value="Cinnamycin_RiPP"/>
</dbReference>